<organism evidence="1 2">
    <name type="scientific">Diphasiastrum complanatum</name>
    <name type="common">Issler's clubmoss</name>
    <name type="synonym">Lycopodium complanatum</name>
    <dbReference type="NCBI Taxonomy" id="34168"/>
    <lineage>
        <taxon>Eukaryota</taxon>
        <taxon>Viridiplantae</taxon>
        <taxon>Streptophyta</taxon>
        <taxon>Embryophyta</taxon>
        <taxon>Tracheophyta</taxon>
        <taxon>Lycopodiopsida</taxon>
        <taxon>Lycopodiales</taxon>
        <taxon>Lycopodiaceae</taxon>
        <taxon>Lycopodioideae</taxon>
        <taxon>Diphasiastrum</taxon>
    </lineage>
</organism>
<keyword evidence="2" id="KW-1185">Reference proteome</keyword>
<gene>
    <name evidence="1" type="ORF">O6H91_18G053200</name>
</gene>
<proteinExistence type="predicted"/>
<accession>A0ACC2B1E5</accession>
<comment type="caution">
    <text evidence="1">The sequence shown here is derived from an EMBL/GenBank/DDBJ whole genome shotgun (WGS) entry which is preliminary data.</text>
</comment>
<evidence type="ECO:0000313" key="1">
    <source>
        <dbReference type="EMBL" id="KAJ7523535.1"/>
    </source>
</evidence>
<sequence length="533" mass="60058">MAGAASILRTAATVHSHFAPLFLTGGSSRRRRQPSWPHHFAPHTLLLLRPAACSSSNRIQIADLQFCSGHRRDMLLSCVMRANGNGVTGGVNSAEAEDSGLTALQQLDSQLRLLSQTDEAHSSSSTTSSLNVGRLPCGFPKDASVTYTQEEEIQQGLIAQMRKLQDQTVARDAIELQASSNSDAQENTRQSMADAEGKGSSTVQNDLEEGDRMRRVCDRLIEVFLVDKPHPGDWRKLLAFSEEWSKIRPWFFQRCKTRAKIEEDFGKKADILKMARKLKEVDDDMIRHNELFQELERDSMQLDSLVAKRRKDFTTDFFEYLGILCSVYSKEPPRQNEIAEVATKAFASVQAYDKSAKDGDALTSAQLKLDDILSSPSLDAACRKIDQLARKQELDSTLMLLVTKAWASAKESTMMKEEVKDILYHLYTVARGNLQRLVPKEVRIIRYLLSIEDPKERFAALTDAFSPGEELEGKDIDHLYTTPEKLHLWMKTVLGAYYSKKHGTLVKEAQKLMDPNTIRKLEALKVVVENQFM</sequence>
<evidence type="ECO:0000313" key="2">
    <source>
        <dbReference type="Proteomes" id="UP001162992"/>
    </source>
</evidence>
<dbReference type="Proteomes" id="UP001162992">
    <property type="component" value="Chromosome 18"/>
</dbReference>
<name>A0ACC2B1E5_DIPCM</name>
<dbReference type="EMBL" id="CM055109">
    <property type="protein sequence ID" value="KAJ7523535.1"/>
    <property type="molecule type" value="Genomic_DNA"/>
</dbReference>
<protein>
    <submittedName>
        <fullName evidence="1">Uncharacterized protein</fullName>
    </submittedName>
</protein>
<reference evidence="2" key="1">
    <citation type="journal article" date="2024" name="Proc. Natl. Acad. Sci. U.S.A.">
        <title>Extraordinary preservation of gene collinearity over three hundred million years revealed in homosporous lycophytes.</title>
        <authorList>
            <person name="Li C."/>
            <person name="Wickell D."/>
            <person name="Kuo L.Y."/>
            <person name="Chen X."/>
            <person name="Nie B."/>
            <person name="Liao X."/>
            <person name="Peng D."/>
            <person name="Ji J."/>
            <person name="Jenkins J."/>
            <person name="Williams M."/>
            <person name="Shu S."/>
            <person name="Plott C."/>
            <person name="Barry K."/>
            <person name="Rajasekar S."/>
            <person name="Grimwood J."/>
            <person name="Han X."/>
            <person name="Sun S."/>
            <person name="Hou Z."/>
            <person name="He W."/>
            <person name="Dai G."/>
            <person name="Sun C."/>
            <person name="Schmutz J."/>
            <person name="Leebens-Mack J.H."/>
            <person name="Li F.W."/>
            <person name="Wang L."/>
        </authorList>
    </citation>
    <scope>NUCLEOTIDE SEQUENCE [LARGE SCALE GENOMIC DNA]</scope>
    <source>
        <strain evidence="2">cv. PW_Plant_1</strain>
    </source>
</reference>